<evidence type="ECO:0000259" key="9">
    <source>
        <dbReference type="Pfam" id="PF13567"/>
    </source>
</evidence>
<dbReference type="Proteomes" id="UP000192656">
    <property type="component" value="Unassembled WGS sequence"/>
</dbReference>
<dbReference type="Pfam" id="PF03772">
    <property type="entry name" value="Competence"/>
    <property type="match status" value="1"/>
</dbReference>
<feature type="transmembrane region" description="Helical" evidence="7">
    <location>
        <begin position="39"/>
        <end position="57"/>
    </location>
</feature>
<dbReference type="EMBL" id="FWXR01000016">
    <property type="protein sequence ID" value="SMC99006.1"/>
    <property type="molecule type" value="Genomic_DNA"/>
</dbReference>
<gene>
    <name evidence="10" type="ORF">SAMN06297251_11680</name>
</gene>
<feature type="transmembrane region" description="Helical" evidence="7">
    <location>
        <begin position="523"/>
        <end position="544"/>
    </location>
</feature>
<dbReference type="OrthoDB" id="9790149at2"/>
<evidence type="ECO:0000256" key="1">
    <source>
        <dbReference type="ARBA" id="ARBA00004651"/>
    </source>
</evidence>
<proteinExistence type="predicted"/>
<feature type="transmembrane region" description="Helical" evidence="7">
    <location>
        <begin position="284"/>
        <end position="307"/>
    </location>
</feature>
<organism evidence="10 11">
    <name type="scientific">Fulvimarina manganoxydans</name>
    <dbReference type="NCBI Taxonomy" id="937218"/>
    <lineage>
        <taxon>Bacteria</taxon>
        <taxon>Pseudomonadati</taxon>
        <taxon>Pseudomonadota</taxon>
        <taxon>Alphaproteobacteria</taxon>
        <taxon>Hyphomicrobiales</taxon>
        <taxon>Aurantimonadaceae</taxon>
        <taxon>Fulvimarina</taxon>
    </lineage>
</organism>
<keyword evidence="3 7" id="KW-0812">Transmembrane</keyword>
<feature type="transmembrane region" description="Helical" evidence="7">
    <location>
        <begin position="319"/>
        <end position="341"/>
    </location>
</feature>
<evidence type="ECO:0000256" key="6">
    <source>
        <dbReference type="SAM" id="MobiDB-lite"/>
    </source>
</evidence>
<evidence type="ECO:0000256" key="3">
    <source>
        <dbReference type="ARBA" id="ARBA00022692"/>
    </source>
</evidence>
<feature type="transmembrane region" description="Helical" evidence="7">
    <location>
        <begin position="87"/>
        <end position="105"/>
    </location>
</feature>
<dbReference type="NCBIfam" id="TIGR00360">
    <property type="entry name" value="ComEC_N-term"/>
    <property type="match status" value="1"/>
</dbReference>
<keyword evidence="11" id="KW-1185">Reference proteome</keyword>
<keyword evidence="4 7" id="KW-1133">Transmembrane helix</keyword>
<keyword evidence="2" id="KW-1003">Cell membrane</keyword>
<reference evidence="10 11" key="1">
    <citation type="submission" date="2017-04" db="EMBL/GenBank/DDBJ databases">
        <authorList>
            <person name="Afonso C.L."/>
            <person name="Miller P.J."/>
            <person name="Scott M.A."/>
            <person name="Spackman E."/>
            <person name="Goraichik I."/>
            <person name="Dimitrov K.M."/>
            <person name="Suarez D.L."/>
            <person name="Swayne D.E."/>
        </authorList>
    </citation>
    <scope>NUCLEOTIDE SEQUENCE [LARGE SCALE GENOMIC DNA]</scope>
    <source>
        <strain evidence="10 11">CGMCC 1.10972</strain>
    </source>
</reference>
<keyword evidence="5 7" id="KW-0472">Membrane</keyword>
<feature type="transmembrane region" description="Helical" evidence="7">
    <location>
        <begin position="498"/>
        <end position="517"/>
    </location>
</feature>
<protein>
    <submittedName>
        <fullName evidence="10">Competence protein ComEC</fullName>
    </submittedName>
</protein>
<dbReference type="Pfam" id="PF13567">
    <property type="entry name" value="DUF4131"/>
    <property type="match status" value="1"/>
</dbReference>
<dbReference type="RefSeq" id="WP_084411527.1">
    <property type="nucleotide sequence ID" value="NZ_FWXR01000016.1"/>
</dbReference>
<evidence type="ECO:0000259" key="8">
    <source>
        <dbReference type="Pfam" id="PF03772"/>
    </source>
</evidence>
<feature type="transmembrane region" description="Helical" evidence="7">
    <location>
        <begin position="432"/>
        <end position="454"/>
    </location>
</feature>
<dbReference type="GO" id="GO:0005886">
    <property type="term" value="C:plasma membrane"/>
    <property type="evidence" value="ECO:0007669"/>
    <property type="project" value="UniProtKB-SubCell"/>
</dbReference>
<dbReference type="AlphaFoldDB" id="A0A1W2DPL5"/>
<feature type="transmembrane region" description="Helical" evidence="7">
    <location>
        <begin position="474"/>
        <end position="491"/>
    </location>
</feature>
<dbReference type="STRING" id="937218.SAMN06297251_11680"/>
<dbReference type="PANTHER" id="PTHR30619">
    <property type="entry name" value="DNA INTERNALIZATION/COMPETENCE PROTEIN COMEC/REC2"/>
    <property type="match status" value="1"/>
</dbReference>
<evidence type="ECO:0000256" key="4">
    <source>
        <dbReference type="ARBA" id="ARBA00022989"/>
    </source>
</evidence>
<feature type="domain" description="ComEC/Rec2-related protein" evidence="8">
    <location>
        <begin position="264"/>
        <end position="545"/>
    </location>
</feature>
<feature type="domain" description="DUF4131" evidence="9">
    <location>
        <begin position="65"/>
        <end position="210"/>
    </location>
</feature>
<evidence type="ECO:0000256" key="2">
    <source>
        <dbReference type="ARBA" id="ARBA00022475"/>
    </source>
</evidence>
<dbReference type="InterPro" id="IPR004477">
    <property type="entry name" value="ComEC_N"/>
</dbReference>
<sequence length="760" mass="81376">MDWISPTDRKALTLRVPDRAEIADWLAGEWRLEIDRRRLFHLLPVGIGTGAILVFGAGVDIHWSLWGALLVLSAFLNRRARAFGASGAPSLFLLAVAFGCLAGQIELATTRTIILSGDATVRITARVLSHETDERGRARYYLKLLSTERPVLSRPPQIVRIVVSARHQPLRPGEIYRGLVRLGPPSGPVRPDGHDFAYRPYFEGLGAYGYGLGGPDPPPADAAEPDALSGRDAISRFIAALRGVVTRRIVEVIGGESGAVAAALVTGERAGIGPEVEDSLRGTGLAHVLAISGLHMALVAGTAMLLIRKGLVLLGGLSLVLPVKKLAALVALAVSTFYLILSGASVATERAYVMILIMLVAVLFDRQAITLRNLSLAALAILLVTPHAVLTPSFQMSFAATLALVGLSPLFHRETENQSRGPIGRLMRRVGLVLGATLVTALVAGLATAPYSAYHFQRLAPFGLLANLLTMPVFGLWIMPAALIGVFLMPFGLDGPVFWLMGLGLDFVLSIASFLNARFPDQAVGLMTPSGLVVLTAGLLILCLSASRLRWASLPILVLGLLLAPDRRPDPELVIYEDGRDFALLSADGLHYGRERPSRFVAEEWSRIYAPAISETAEGEGATAPAGTIPGLNDCETRLCHFQTSSGIRIAFARDYRLLGEACDTADIAFVARAARTRQCRSGAVLVTLRTLRQTGSLAIGRDMPGGAITVRRSIPERPQAWNAHRLAPWPEFWRKPTGENSANGATADDGNGQASGQPQ</sequence>
<feature type="region of interest" description="Disordered" evidence="6">
    <location>
        <begin position="733"/>
        <end position="760"/>
    </location>
</feature>
<evidence type="ECO:0000313" key="10">
    <source>
        <dbReference type="EMBL" id="SMC99006.1"/>
    </source>
</evidence>
<dbReference type="InterPro" id="IPR052159">
    <property type="entry name" value="Competence_DNA_uptake"/>
</dbReference>
<evidence type="ECO:0000256" key="7">
    <source>
        <dbReference type="SAM" id="Phobius"/>
    </source>
</evidence>
<accession>A0A1W2DPL5</accession>
<dbReference type="PANTHER" id="PTHR30619:SF1">
    <property type="entry name" value="RECOMBINATION PROTEIN 2"/>
    <property type="match status" value="1"/>
</dbReference>
<feature type="transmembrane region" description="Helical" evidence="7">
    <location>
        <begin position="394"/>
        <end position="411"/>
    </location>
</feature>
<name>A0A1W2DPL5_9HYPH</name>
<evidence type="ECO:0000313" key="11">
    <source>
        <dbReference type="Proteomes" id="UP000192656"/>
    </source>
</evidence>
<comment type="subcellular location">
    <subcellularLocation>
        <location evidence="1">Cell membrane</location>
        <topology evidence="1">Multi-pass membrane protein</topology>
    </subcellularLocation>
</comment>
<feature type="transmembrane region" description="Helical" evidence="7">
    <location>
        <begin position="371"/>
        <end position="388"/>
    </location>
</feature>
<evidence type="ECO:0000256" key="5">
    <source>
        <dbReference type="ARBA" id="ARBA00023136"/>
    </source>
</evidence>
<dbReference type="InterPro" id="IPR025405">
    <property type="entry name" value="DUF4131"/>
</dbReference>